<sequence length="69" mass="7270">MTVDRAVLVLAGTMTLVSALLVAVVSPWFLLLTCFVGANLLQSAFTGFCPAALVFRRLGLPGGCAFPQR</sequence>
<evidence type="ECO:0000256" key="1">
    <source>
        <dbReference type="SAM" id="Phobius"/>
    </source>
</evidence>
<name>A0ABT9AZY4_9ACTN</name>
<reference evidence="3 4" key="1">
    <citation type="submission" date="2023-07" db="EMBL/GenBank/DDBJ databases">
        <title>Nocardioides sp. nov WY-20 isolated from soil.</title>
        <authorList>
            <person name="Liu B."/>
            <person name="Wan Y."/>
        </authorList>
    </citation>
    <scope>NUCLEOTIDE SEQUENCE [LARGE SCALE GENOMIC DNA]</scope>
    <source>
        <strain evidence="3 4">WY-20</strain>
    </source>
</reference>
<dbReference type="EMBL" id="JAUQTA010000001">
    <property type="protein sequence ID" value="MDO7867599.1"/>
    <property type="molecule type" value="Genomic_DNA"/>
</dbReference>
<protein>
    <submittedName>
        <fullName evidence="3">DUF2892 domain-containing protein</fullName>
    </submittedName>
</protein>
<feature type="transmembrane region" description="Helical" evidence="1">
    <location>
        <begin position="36"/>
        <end position="55"/>
    </location>
</feature>
<comment type="caution">
    <text evidence="3">The sequence shown here is derived from an EMBL/GenBank/DDBJ whole genome shotgun (WGS) entry which is preliminary data.</text>
</comment>
<organism evidence="3 4">
    <name type="scientific">Nocardioides jiangxiensis</name>
    <dbReference type="NCBI Taxonomy" id="3064524"/>
    <lineage>
        <taxon>Bacteria</taxon>
        <taxon>Bacillati</taxon>
        <taxon>Actinomycetota</taxon>
        <taxon>Actinomycetes</taxon>
        <taxon>Propionibacteriales</taxon>
        <taxon>Nocardioidaceae</taxon>
        <taxon>Nocardioides</taxon>
    </lineage>
</organism>
<evidence type="ECO:0000313" key="3">
    <source>
        <dbReference type="EMBL" id="MDO7867599.1"/>
    </source>
</evidence>
<keyword evidence="1" id="KW-1133">Transmembrane helix</keyword>
<feature type="domain" description="Inner membrane protein YgaP-like transmembrane" evidence="2">
    <location>
        <begin position="2"/>
        <end position="56"/>
    </location>
</feature>
<evidence type="ECO:0000259" key="2">
    <source>
        <dbReference type="Pfam" id="PF11127"/>
    </source>
</evidence>
<accession>A0ABT9AZY4</accession>
<keyword evidence="4" id="KW-1185">Reference proteome</keyword>
<keyword evidence="1" id="KW-0472">Membrane</keyword>
<dbReference type="Pfam" id="PF11127">
    <property type="entry name" value="YgaP-like_TM"/>
    <property type="match status" value="1"/>
</dbReference>
<keyword evidence="1" id="KW-0812">Transmembrane</keyword>
<feature type="transmembrane region" description="Helical" evidence="1">
    <location>
        <begin position="7"/>
        <end position="30"/>
    </location>
</feature>
<proteinExistence type="predicted"/>
<dbReference type="Gene3D" id="6.10.140.1340">
    <property type="match status" value="1"/>
</dbReference>
<evidence type="ECO:0000313" key="4">
    <source>
        <dbReference type="Proteomes" id="UP001233314"/>
    </source>
</evidence>
<dbReference type="RefSeq" id="WP_305026990.1">
    <property type="nucleotide sequence ID" value="NZ_JAUQTA010000001.1"/>
</dbReference>
<dbReference type="InterPro" id="IPR021309">
    <property type="entry name" value="YgaP-like_TM"/>
</dbReference>
<gene>
    <name evidence="3" type="ORF">Q5722_04365</name>
</gene>
<dbReference type="Proteomes" id="UP001233314">
    <property type="component" value="Unassembled WGS sequence"/>
</dbReference>